<sequence length="488" mass="55108">MKSLSLLLLCILLCASTFVHAVNINTPISIKTDPDMDYPETIVTSPNPEFEQLEEMALGLFSFCDRYNRDGTEKNTKNVAFFNETLTLLKQKSDNLQWRQDIDAILLGKEMNEKYTNAVKKPVVLIPGITASGLVAKFDIASNWFKIWANMWDIVCQDSLFKNFEPSFDPNTKKFKNAEGINILPHDFGGVEGVDYIDQTFKLFTNVFGKMINYFTGLGYKSHQIRGAPYDWRLPIQSLFDNGWMSKFQQLIEDTYTNNGNQRVVLISHSMGGLVTTAFLNTMTEAWRDQYIDTFVPMSAPWSGAPKSIENVVSGESMGWGIIPKWRLRNFARTSGGVIQLIPNDYVYDQNKIVVVGPGNERFSVSNITTLFSRVDPIAGAIHEFVKHPAIRTPENKPLVNTLCIYTTGVDTVSAFDYSMGYDRSPRQYMNAKKGDGTVPFESLASCNSWSSSDKHRLVKKEFSGVEHAAILKEAKVFEYIVKNVLKQ</sequence>
<protein>
    <recommendedName>
        <fullName evidence="4">Lecithin:cholesterol acyltransferase family protein</fullName>
    </recommendedName>
</protein>
<dbReference type="EMBL" id="AJWJ01000746">
    <property type="protein sequence ID" value="KAF2069107.1"/>
    <property type="molecule type" value="Genomic_DNA"/>
</dbReference>
<dbReference type="SUPFAM" id="SSF53474">
    <property type="entry name" value="alpha/beta-Hydrolases"/>
    <property type="match status" value="1"/>
</dbReference>
<proteinExistence type="predicted"/>
<dbReference type="Gene3D" id="3.40.50.1820">
    <property type="entry name" value="alpha/beta hydrolase"/>
    <property type="match status" value="2"/>
</dbReference>
<accession>A0A8J4V0E1</accession>
<name>A0A8J4V0E1_9MYCE</name>
<dbReference type="AlphaFoldDB" id="A0A8J4V0E1"/>
<dbReference type="Proteomes" id="UP000695562">
    <property type="component" value="Unassembled WGS sequence"/>
</dbReference>
<evidence type="ECO:0008006" key="4">
    <source>
        <dbReference type="Google" id="ProtNLM"/>
    </source>
</evidence>
<dbReference type="GO" id="GO:0008374">
    <property type="term" value="F:O-acyltransferase activity"/>
    <property type="evidence" value="ECO:0007669"/>
    <property type="project" value="InterPro"/>
</dbReference>
<evidence type="ECO:0000313" key="2">
    <source>
        <dbReference type="EMBL" id="KAF2069107.1"/>
    </source>
</evidence>
<dbReference type="PANTHER" id="PTHR11440">
    <property type="entry name" value="LECITHIN-CHOLESTEROL ACYLTRANSFERASE-RELATED"/>
    <property type="match status" value="1"/>
</dbReference>
<evidence type="ECO:0000313" key="3">
    <source>
        <dbReference type="Proteomes" id="UP000695562"/>
    </source>
</evidence>
<dbReference type="OrthoDB" id="190846at2759"/>
<reference evidence="2" key="1">
    <citation type="submission" date="2020-01" db="EMBL/GenBank/DDBJ databases">
        <title>Development of genomics and gene disruption for Polysphondylium violaceum indicates a role for the polyketide synthase stlB in stalk morphogenesis.</title>
        <authorList>
            <person name="Narita B."/>
            <person name="Kawabe Y."/>
            <person name="Kin K."/>
            <person name="Saito T."/>
            <person name="Gibbs R."/>
            <person name="Kuspa A."/>
            <person name="Muzny D."/>
            <person name="Queller D."/>
            <person name="Richards S."/>
            <person name="Strassman J."/>
            <person name="Sucgang R."/>
            <person name="Worley K."/>
            <person name="Schaap P."/>
        </authorList>
    </citation>
    <scope>NUCLEOTIDE SEQUENCE</scope>
    <source>
        <strain evidence="2">QSvi11</strain>
    </source>
</reference>
<evidence type="ECO:0000256" key="1">
    <source>
        <dbReference type="SAM" id="SignalP"/>
    </source>
</evidence>
<organism evidence="2 3">
    <name type="scientific">Polysphondylium violaceum</name>
    <dbReference type="NCBI Taxonomy" id="133409"/>
    <lineage>
        <taxon>Eukaryota</taxon>
        <taxon>Amoebozoa</taxon>
        <taxon>Evosea</taxon>
        <taxon>Eumycetozoa</taxon>
        <taxon>Dictyostelia</taxon>
        <taxon>Dictyosteliales</taxon>
        <taxon>Dictyosteliaceae</taxon>
        <taxon>Polysphondylium</taxon>
    </lineage>
</organism>
<feature type="chain" id="PRO_5035226367" description="Lecithin:cholesterol acyltransferase family protein" evidence="1">
    <location>
        <begin position="22"/>
        <end position="488"/>
    </location>
</feature>
<feature type="signal peptide" evidence="1">
    <location>
        <begin position="1"/>
        <end position="21"/>
    </location>
</feature>
<dbReference type="Pfam" id="PF02450">
    <property type="entry name" value="LCAT"/>
    <property type="match status" value="2"/>
</dbReference>
<comment type="caution">
    <text evidence="2">The sequence shown here is derived from an EMBL/GenBank/DDBJ whole genome shotgun (WGS) entry which is preliminary data.</text>
</comment>
<dbReference type="GO" id="GO:0006629">
    <property type="term" value="P:lipid metabolic process"/>
    <property type="evidence" value="ECO:0007669"/>
    <property type="project" value="InterPro"/>
</dbReference>
<keyword evidence="3" id="KW-1185">Reference proteome</keyword>
<keyword evidence="1" id="KW-0732">Signal</keyword>
<gene>
    <name evidence="2" type="ORF">CYY_009571</name>
</gene>
<dbReference type="InterPro" id="IPR029058">
    <property type="entry name" value="AB_hydrolase_fold"/>
</dbReference>
<dbReference type="InterPro" id="IPR003386">
    <property type="entry name" value="LACT/PDAT_acylTrfase"/>
</dbReference>